<name>A0A0H1RCN4_9HYPH</name>
<evidence type="ECO:0000313" key="2">
    <source>
        <dbReference type="EMBL" id="KLK92626.1"/>
    </source>
</evidence>
<comment type="caution">
    <text evidence="2">The sequence shown here is derived from an EMBL/GenBank/DDBJ whole genome shotgun (WGS) entry which is preliminary data.</text>
</comment>
<dbReference type="EMBL" id="LCYG01000032">
    <property type="protein sequence ID" value="KLK92626.1"/>
    <property type="molecule type" value="Genomic_DNA"/>
</dbReference>
<sequence>MLLLLSLLLAQPVAAQSFVIGEGGWHLERLADDFVLLRTDVQQFEASSRLSRQGLLMLTCERQARRIRFQIGSSPRLPNTQFSELGRARVRGERAGASLMLKAVHPQVRFFQDGSFEFLEAIGFSDAVMREFLRLLQQLPAQLEIVLFKGPETRAFLRGTALRFHLVRLNESLGNVYGFEGLCFRAPK</sequence>
<evidence type="ECO:0000256" key="1">
    <source>
        <dbReference type="SAM" id="SignalP"/>
    </source>
</evidence>
<reference evidence="2 3" key="1">
    <citation type="submission" date="2015-05" db="EMBL/GenBank/DDBJ databases">
        <title>Draft genome sequence of Microvirga vignae strain BR3299, a novel nitrogen fixing bacteria isolated from Brazil semi-aired region.</title>
        <authorList>
            <person name="Zilli J.E."/>
            <person name="Passos S.R."/>
            <person name="Leite J."/>
            <person name="Baldani J.I."/>
            <person name="Xavier G.R."/>
            <person name="Rumjaneck N.G."/>
            <person name="Simoes-Araujo J.L."/>
        </authorList>
    </citation>
    <scope>NUCLEOTIDE SEQUENCE [LARGE SCALE GENOMIC DNA]</scope>
    <source>
        <strain evidence="2 3">BR3299</strain>
    </source>
</reference>
<feature type="signal peptide" evidence="1">
    <location>
        <begin position="1"/>
        <end position="15"/>
    </location>
</feature>
<keyword evidence="3" id="KW-1185">Reference proteome</keyword>
<gene>
    <name evidence="2" type="ORF">AA309_13075</name>
</gene>
<dbReference type="AlphaFoldDB" id="A0A0H1RCN4"/>
<proteinExistence type="predicted"/>
<feature type="chain" id="PRO_5012023094" evidence="1">
    <location>
        <begin position="16"/>
        <end position="188"/>
    </location>
</feature>
<keyword evidence="1" id="KW-0732">Signal</keyword>
<dbReference type="PATRIC" id="fig|1225564.3.peg.3458"/>
<organism evidence="2 3">
    <name type="scientific">Microvirga vignae</name>
    <dbReference type="NCBI Taxonomy" id="1225564"/>
    <lineage>
        <taxon>Bacteria</taxon>
        <taxon>Pseudomonadati</taxon>
        <taxon>Pseudomonadota</taxon>
        <taxon>Alphaproteobacteria</taxon>
        <taxon>Hyphomicrobiales</taxon>
        <taxon>Methylobacteriaceae</taxon>
        <taxon>Microvirga</taxon>
    </lineage>
</organism>
<dbReference type="Proteomes" id="UP000035489">
    <property type="component" value="Unassembled WGS sequence"/>
</dbReference>
<accession>A0A0H1RCN4</accession>
<evidence type="ECO:0000313" key="3">
    <source>
        <dbReference type="Proteomes" id="UP000035489"/>
    </source>
</evidence>
<protein>
    <submittedName>
        <fullName evidence="2">Uncharacterized protein</fullName>
    </submittedName>
</protein>